<dbReference type="AlphaFoldDB" id="A0A397SWP0"/>
<name>A0A397SWP0_9GLOM</name>
<sequence>MFIHKDVRKNGKEAFEFHKISVEQGNINSKFQLGYCYDEGIGTDINKVKAFDFRRKIYLGYYYVNGIGTEAAGIDRKANILLLYKSEFHELFQSVCKNKVKAFEFYKKSADQGFINAQCKLGQGNVKRITSLYEQGKGTEKYIENAIYWYKKAENGYKESEKKA</sequence>
<organism evidence="1 2">
    <name type="scientific">Glomus cerebriforme</name>
    <dbReference type="NCBI Taxonomy" id="658196"/>
    <lineage>
        <taxon>Eukaryota</taxon>
        <taxon>Fungi</taxon>
        <taxon>Fungi incertae sedis</taxon>
        <taxon>Mucoromycota</taxon>
        <taxon>Glomeromycotina</taxon>
        <taxon>Glomeromycetes</taxon>
        <taxon>Glomerales</taxon>
        <taxon>Glomeraceae</taxon>
        <taxon>Glomus</taxon>
    </lineage>
</organism>
<dbReference type="InterPro" id="IPR006597">
    <property type="entry name" value="Sel1-like"/>
</dbReference>
<keyword evidence="2" id="KW-1185">Reference proteome</keyword>
<dbReference type="SMART" id="SM00671">
    <property type="entry name" value="SEL1"/>
    <property type="match status" value="3"/>
</dbReference>
<dbReference type="InterPro" id="IPR011990">
    <property type="entry name" value="TPR-like_helical_dom_sf"/>
</dbReference>
<dbReference type="Pfam" id="PF08238">
    <property type="entry name" value="Sel1"/>
    <property type="match status" value="5"/>
</dbReference>
<dbReference type="PANTHER" id="PTHR43628:SF1">
    <property type="entry name" value="CHITIN SYNTHASE REGULATORY FACTOR 2-RELATED"/>
    <property type="match status" value="1"/>
</dbReference>
<dbReference type="Gene3D" id="1.25.40.10">
    <property type="entry name" value="Tetratricopeptide repeat domain"/>
    <property type="match status" value="1"/>
</dbReference>
<dbReference type="InterPro" id="IPR052945">
    <property type="entry name" value="Mitotic_Regulator"/>
</dbReference>
<dbReference type="EMBL" id="QKYT01000180">
    <property type="protein sequence ID" value="RIA90468.1"/>
    <property type="molecule type" value="Genomic_DNA"/>
</dbReference>
<dbReference type="SUPFAM" id="SSF81901">
    <property type="entry name" value="HCP-like"/>
    <property type="match status" value="1"/>
</dbReference>
<comment type="caution">
    <text evidence="1">The sequence shown here is derived from an EMBL/GenBank/DDBJ whole genome shotgun (WGS) entry which is preliminary data.</text>
</comment>
<dbReference type="STRING" id="658196.A0A397SWP0"/>
<proteinExistence type="predicted"/>
<dbReference type="Proteomes" id="UP000265703">
    <property type="component" value="Unassembled WGS sequence"/>
</dbReference>
<accession>A0A397SWP0</accession>
<gene>
    <name evidence="1" type="ORF">C1645_823300</name>
</gene>
<evidence type="ECO:0000313" key="2">
    <source>
        <dbReference type="Proteomes" id="UP000265703"/>
    </source>
</evidence>
<dbReference type="PANTHER" id="PTHR43628">
    <property type="entry name" value="ACTIVATOR OF C KINASE PROTEIN 1-RELATED"/>
    <property type="match status" value="1"/>
</dbReference>
<dbReference type="OrthoDB" id="156520at2759"/>
<protein>
    <submittedName>
        <fullName evidence="1">Uncharacterized protein</fullName>
    </submittedName>
</protein>
<reference evidence="1 2" key="1">
    <citation type="submission" date="2018-06" db="EMBL/GenBank/DDBJ databases">
        <title>Comparative genomics reveals the genomic features of Rhizophagus irregularis, R. cerebriforme, R. diaphanum and Gigaspora rosea, and their symbiotic lifestyle signature.</title>
        <authorList>
            <person name="Morin E."/>
            <person name="San Clemente H."/>
            <person name="Chen E.C.H."/>
            <person name="De La Providencia I."/>
            <person name="Hainaut M."/>
            <person name="Kuo A."/>
            <person name="Kohler A."/>
            <person name="Murat C."/>
            <person name="Tang N."/>
            <person name="Roy S."/>
            <person name="Loubradou J."/>
            <person name="Henrissat B."/>
            <person name="Grigoriev I.V."/>
            <person name="Corradi N."/>
            <person name="Roux C."/>
            <person name="Martin F.M."/>
        </authorList>
    </citation>
    <scope>NUCLEOTIDE SEQUENCE [LARGE SCALE GENOMIC DNA]</scope>
    <source>
        <strain evidence="1 2">DAOM 227022</strain>
    </source>
</reference>
<evidence type="ECO:0000313" key="1">
    <source>
        <dbReference type="EMBL" id="RIA90468.1"/>
    </source>
</evidence>